<evidence type="ECO:0000313" key="10">
    <source>
        <dbReference type="EMBL" id="RCI03602.1"/>
    </source>
</evidence>
<dbReference type="PRINTS" id="PR00056">
    <property type="entry name" value="HSFDOMAIN"/>
</dbReference>
<dbReference type="OrthoDB" id="60033at2759"/>
<dbReference type="InterPro" id="IPR036388">
    <property type="entry name" value="WH-like_DNA-bd_sf"/>
</dbReference>
<evidence type="ECO:0000256" key="4">
    <source>
        <dbReference type="ARBA" id="ARBA00023125"/>
    </source>
</evidence>
<dbReference type="GO" id="GO:0005634">
    <property type="term" value="C:nucleus"/>
    <property type="evidence" value="ECO:0007669"/>
    <property type="project" value="UniProtKB-SubCell"/>
</dbReference>
<dbReference type="GO" id="GO:0003700">
    <property type="term" value="F:DNA-binding transcription factor activity"/>
    <property type="evidence" value="ECO:0007669"/>
    <property type="project" value="InterPro"/>
</dbReference>
<dbReference type="STRING" id="4846.A0A367KP36"/>
<keyword evidence="4" id="KW-0238">DNA-binding</keyword>
<evidence type="ECO:0000256" key="2">
    <source>
        <dbReference type="ARBA" id="ARBA00006403"/>
    </source>
</evidence>
<feature type="region of interest" description="Disordered" evidence="8">
    <location>
        <begin position="231"/>
        <end position="253"/>
    </location>
</feature>
<dbReference type="Pfam" id="PF00447">
    <property type="entry name" value="HSF_DNA-bind"/>
    <property type="match status" value="1"/>
</dbReference>
<evidence type="ECO:0000256" key="5">
    <source>
        <dbReference type="ARBA" id="ARBA00023163"/>
    </source>
</evidence>
<dbReference type="InterPro" id="IPR036390">
    <property type="entry name" value="WH_DNA-bd_sf"/>
</dbReference>
<sequence length="387" mass="45031">MTFGTKRKSSNMSDDTSKFTGQKGVPAFLNKLYNMIDDESTNILIRWSRDGKSFLVEKHEEFAKTVLPRFYKHNTFASFVRQLNMYDFHKIPHIQTGVMINESEHQIWEFSHPHFQKQRSDLLTLVTRKKNKESDSEPNLTHLVDDLSMLKENQTQFQSELLDIKRDNEVLWQETLNSREKHQSHQKALEKILMFLTTVFPSDQLNSGALIKEAALSAGVSIDQNKINQLGSTHQASSSVSQPQSDRTNETPTITNFTHTIDTVTHSALSINQEIDRLQVNIESLANNLGIDPSQYDIKMEQHMNNKPMPNLIYPYSQQKRPSQMKAQEREPLYQYSNNNNRQQYENNMRYQPFISNSSLQNMTQENYGFLDLQNNPDMPSPFYNKR</sequence>
<evidence type="ECO:0000259" key="9">
    <source>
        <dbReference type="SMART" id="SM00415"/>
    </source>
</evidence>
<accession>A0A367KP36</accession>
<protein>
    <submittedName>
        <fullName evidence="10">Stress-responsive transcription factor hsf1</fullName>
    </submittedName>
</protein>
<comment type="caution">
    <text evidence="10">The sequence shown here is derived from an EMBL/GenBank/DDBJ whole genome shotgun (WGS) entry which is preliminary data.</text>
</comment>
<dbReference type="PANTHER" id="PTHR10015">
    <property type="entry name" value="HEAT SHOCK TRANSCRIPTION FACTOR"/>
    <property type="match status" value="1"/>
</dbReference>
<keyword evidence="11" id="KW-1185">Reference proteome</keyword>
<dbReference type="SMART" id="SM00415">
    <property type="entry name" value="HSF"/>
    <property type="match status" value="1"/>
</dbReference>
<keyword evidence="6" id="KW-0539">Nucleus</keyword>
<dbReference type="InterPro" id="IPR000232">
    <property type="entry name" value="HSF_DNA-bd"/>
</dbReference>
<dbReference type="AlphaFoldDB" id="A0A367KP36"/>
<dbReference type="Gene3D" id="1.10.10.10">
    <property type="entry name" value="Winged helix-like DNA-binding domain superfamily/Winged helix DNA-binding domain"/>
    <property type="match status" value="1"/>
</dbReference>
<evidence type="ECO:0000256" key="1">
    <source>
        <dbReference type="ARBA" id="ARBA00004123"/>
    </source>
</evidence>
<evidence type="ECO:0000256" key="7">
    <source>
        <dbReference type="RuleBase" id="RU004020"/>
    </source>
</evidence>
<proteinExistence type="inferred from homology"/>
<dbReference type="GO" id="GO:0043565">
    <property type="term" value="F:sequence-specific DNA binding"/>
    <property type="evidence" value="ECO:0007669"/>
    <property type="project" value="InterPro"/>
</dbReference>
<dbReference type="FunFam" id="1.10.10.10:FF:000027">
    <property type="entry name" value="Heat shock transcription factor 1"/>
    <property type="match status" value="1"/>
</dbReference>
<evidence type="ECO:0000256" key="3">
    <source>
        <dbReference type="ARBA" id="ARBA00023015"/>
    </source>
</evidence>
<dbReference type="Proteomes" id="UP000253551">
    <property type="component" value="Unassembled WGS sequence"/>
</dbReference>
<evidence type="ECO:0000256" key="6">
    <source>
        <dbReference type="ARBA" id="ARBA00023242"/>
    </source>
</evidence>
<organism evidence="10 11">
    <name type="scientific">Rhizopus stolonifer</name>
    <name type="common">Rhizopus nigricans</name>
    <dbReference type="NCBI Taxonomy" id="4846"/>
    <lineage>
        <taxon>Eukaryota</taxon>
        <taxon>Fungi</taxon>
        <taxon>Fungi incertae sedis</taxon>
        <taxon>Mucoromycota</taxon>
        <taxon>Mucoromycotina</taxon>
        <taxon>Mucoromycetes</taxon>
        <taxon>Mucorales</taxon>
        <taxon>Mucorineae</taxon>
        <taxon>Rhizopodaceae</taxon>
        <taxon>Rhizopus</taxon>
    </lineage>
</organism>
<dbReference type="SUPFAM" id="SSF46785">
    <property type="entry name" value="Winged helix' DNA-binding domain"/>
    <property type="match status" value="1"/>
</dbReference>
<evidence type="ECO:0000313" key="11">
    <source>
        <dbReference type="Proteomes" id="UP000253551"/>
    </source>
</evidence>
<dbReference type="EMBL" id="PJQM01000959">
    <property type="protein sequence ID" value="RCI03602.1"/>
    <property type="molecule type" value="Genomic_DNA"/>
</dbReference>
<gene>
    <name evidence="10" type="primary">HSF1_7</name>
    <name evidence="10" type="ORF">CU098_012579</name>
</gene>
<keyword evidence="3" id="KW-0805">Transcription regulation</keyword>
<feature type="domain" description="HSF-type DNA-binding" evidence="9">
    <location>
        <begin position="24"/>
        <end position="129"/>
    </location>
</feature>
<name>A0A367KP36_RHIST</name>
<dbReference type="PANTHER" id="PTHR10015:SF427">
    <property type="entry name" value="HEAT SHOCK FACTOR PROTEIN"/>
    <property type="match status" value="1"/>
</dbReference>
<keyword evidence="5" id="KW-0804">Transcription</keyword>
<comment type="similarity">
    <text evidence="2 7">Belongs to the HSF family.</text>
</comment>
<reference evidence="10 11" key="1">
    <citation type="journal article" date="2018" name="G3 (Bethesda)">
        <title>Phylogenetic and Phylogenomic Definition of Rhizopus Species.</title>
        <authorList>
            <person name="Gryganskyi A.P."/>
            <person name="Golan J."/>
            <person name="Dolatabadi S."/>
            <person name="Mondo S."/>
            <person name="Robb S."/>
            <person name="Idnurm A."/>
            <person name="Muszewska A."/>
            <person name="Steczkiewicz K."/>
            <person name="Masonjones S."/>
            <person name="Liao H.L."/>
            <person name="Gajdeczka M.T."/>
            <person name="Anike F."/>
            <person name="Vuek A."/>
            <person name="Anishchenko I.M."/>
            <person name="Voigt K."/>
            <person name="de Hoog G.S."/>
            <person name="Smith M.E."/>
            <person name="Heitman J."/>
            <person name="Vilgalys R."/>
            <person name="Stajich J.E."/>
        </authorList>
    </citation>
    <scope>NUCLEOTIDE SEQUENCE [LARGE SCALE GENOMIC DNA]</scope>
    <source>
        <strain evidence="10 11">LSU 92-RS-03</strain>
    </source>
</reference>
<evidence type="ECO:0000256" key="8">
    <source>
        <dbReference type="SAM" id="MobiDB-lite"/>
    </source>
</evidence>
<comment type="subcellular location">
    <subcellularLocation>
        <location evidence="1">Nucleus</location>
    </subcellularLocation>
</comment>